<proteinExistence type="predicted"/>
<reference evidence="1" key="3">
    <citation type="submission" date="2021-06" db="EMBL/GenBank/DDBJ databases">
        <title>Collection of gut derived symbiotic bacterial strains cultured from healthy donors.</title>
        <authorList>
            <person name="Lin H."/>
            <person name="Littmann E."/>
            <person name="Pamer E.G."/>
        </authorList>
    </citation>
    <scope>NUCLEOTIDE SEQUENCE</scope>
    <source>
        <strain evidence="1">MSK.19.9</strain>
    </source>
</reference>
<reference evidence="4 5" key="1">
    <citation type="submission" date="2016-10" db="EMBL/GenBank/DDBJ databases">
        <authorList>
            <person name="Varghese N."/>
            <person name="Submissions S."/>
        </authorList>
    </citation>
    <scope>NUCLEOTIDE SEQUENCE [LARGE SCALE GENOMIC DNA]</scope>
    <source>
        <strain evidence="4 5">DSM 20219</strain>
    </source>
</reference>
<dbReference type="GeneID" id="69578202"/>
<reference evidence="3 6" key="2">
    <citation type="submission" date="2018-08" db="EMBL/GenBank/DDBJ databases">
        <title>A genome reference for cultivated species of the human gut microbiota.</title>
        <authorList>
            <person name="Zou Y."/>
            <person name="Xue W."/>
            <person name="Luo G."/>
        </authorList>
    </citation>
    <scope>NUCLEOTIDE SEQUENCE [LARGE SCALE GENOMIC DNA]</scope>
    <source>
        <strain evidence="3 6">AF11-12</strain>
    </source>
</reference>
<dbReference type="EMBL" id="JAHOFX010000022">
    <property type="protein sequence ID" value="MBV3439339.1"/>
    <property type="molecule type" value="Genomic_DNA"/>
</dbReference>
<sequence length="105" mass="11964">MVMPGMLAAGQTARLLDVPESFLPLLSEHHALPRPSADGSYDARMVRAAMARLPWLRRLGVPLCDRELARIDPRLTVPPFRGFEWASRRYCPLWECLDHAWRLAA</sequence>
<dbReference type="EMBL" id="JAWUDL010000016">
    <property type="protein sequence ID" value="MDW7546840.1"/>
    <property type="molecule type" value="Genomic_DNA"/>
</dbReference>
<dbReference type="RefSeq" id="WP_032740791.1">
    <property type="nucleotide sequence ID" value="NZ_CAXSUE010000004.1"/>
</dbReference>
<evidence type="ECO:0000313" key="5">
    <source>
        <dbReference type="Proteomes" id="UP000182842"/>
    </source>
</evidence>
<protein>
    <submittedName>
        <fullName evidence="4">Uncharacterized protein</fullName>
    </submittedName>
</protein>
<dbReference type="EMBL" id="FNRW01000005">
    <property type="protein sequence ID" value="SEB62636.1"/>
    <property type="molecule type" value="Genomic_DNA"/>
</dbReference>
<dbReference type="Proteomes" id="UP000182842">
    <property type="component" value="Unassembled WGS sequence"/>
</dbReference>
<dbReference type="Proteomes" id="UP001195937">
    <property type="component" value="Unassembled WGS sequence"/>
</dbReference>
<dbReference type="Proteomes" id="UP001272183">
    <property type="component" value="Unassembled WGS sequence"/>
</dbReference>
<evidence type="ECO:0000313" key="4">
    <source>
        <dbReference type="EMBL" id="SEB62636.1"/>
    </source>
</evidence>
<evidence type="ECO:0000313" key="1">
    <source>
        <dbReference type="EMBL" id="MBV3439339.1"/>
    </source>
</evidence>
<dbReference type="AlphaFoldDB" id="A0A151C4N4"/>
<reference evidence="2" key="4">
    <citation type="submission" date="2023-10" db="EMBL/GenBank/DDBJ databases">
        <title>Supernatant from a Refined Defined Microbial Community Protects Mice from Clostridioides difficile Infection.</title>
        <authorList>
            <person name="Douchant K."/>
            <person name="He S.-M."/>
            <person name="Noordhof C."/>
            <person name="Greenlaw J."/>
            <person name="Schroeter K."/>
            <person name="Vancuren S.J."/>
            <person name="Sjaarda C."/>
            <person name="Allen-Vercoe E."/>
            <person name="Gloor G.B."/>
            <person name="Vanner S.J."/>
            <person name="Petrof E.O."/>
            <person name="Sheth P.M."/>
            <person name="Guzman M."/>
        </authorList>
    </citation>
    <scope>NUCLEOTIDE SEQUENCE</scope>
    <source>
        <strain evidence="2">16-6-I_4_FM</strain>
    </source>
</reference>
<accession>A0A151C4N4</accession>
<name>A0A151C4N4_BIFLN</name>
<evidence type="ECO:0000313" key="2">
    <source>
        <dbReference type="EMBL" id="MDW7546840.1"/>
    </source>
</evidence>
<dbReference type="EMBL" id="QSAR01000017">
    <property type="protein sequence ID" value="RGW63122.1"/>
    <property type="molecule type" value="Genomic_DNA"/>
</dbReference>
<dbReference type="Proteomes" id="UP000265775">
    <property type="component" value="Unassembled WGS sequence"/>
</dbReference>
<comment type="caution">
    <text evidence="4">The sequence shown here is derived from an EMBL/GenBank/DDBJ whole genome shotgun (WGS) entry which is preliminary data.</text>
</comment>
<evidence type="ECO:0000313" key="3">
    <source>
        <dbReference type="EMBL" id="RGW63122.1"/>
    </source>
</evidence>
<organism evidence="4 5">
    <name type="scientific">Bifidobacterium longum</name>
    <dbReference type="NCBI Taxonomy" id="216816"/>
    <lineage>
        <taxon>Bacteria</taxon>
        <taxon>Bacillati</taxon>
        <taxon>Actinomycetota</taxon>
        <taxon>Actinomycetes</taxon>
        <taxon>Bifidobacteriales</taxon>
        <taxon>Bifidobacteriaceae</taxon>
        <taxon>Bifidobacterium</taxon>
    </lineage>
</organism>
<gene>
    <name evidence="3" type="ORF">DWV59_10805</name>
    <name evidence="1" type="ORF">KSW34_10215</name>
    <name evidence="4" type="ORF">SAMN04489748_1584</name>
    <name evidence="2" type="ORF">SCX10_08415</name>
</gene>
<evidence type="ECO:0000313" key="6">
    <source>
        <dbReference type="Proteomes" id="UP000265775"/>
    </source>
</evidence>